<protein>
    <recommendedName>
        <fullName evidence="1">Endonuclease/exonuclease/phosphatase domain-containing protein</fullName>
    </recommendedName>
</protein>
<evidence type="ECO:0000313" key="2">
    <source>
        <dbReference type="EMBL" id="KAL3867447.1"/>
    </source>
</evidence>
<dbReference type="SUPFAM" id="SSF56219">
    <property type="entry name" value="DNase I-like"/>
    <property type="match status" value="1"/>
</dbReference>
<organism evidence="2 3">
    <name type="scientific">Sinanodonta woodiana</name>
    <name type="common">Chinese pond mussel</name>
    <name type="synonym">Anodonta woodiana</name>
    <dbReference type="NCBI Taxonomy" id="1069815"/>
    <lineage>
        <taxon>Eukaryota</taxon>
        <taxon>Metazoa</taxon>
        <taxon>Spiralia</taxon>
        <taxon>Lophotrochozoa</taxon>
        <taxon>Mollusca</taxon>
        <taxon>Bivalvia</taxon>
        <taxon>Autobranchia</taxon>
        <taxon>Heteroconchia</taxon>
        <taxon>Palaeoheterodonta</taxon>
        <taxon>Unionida</taxon>
        <taxon>Unionoidea</taxon>
        <taxon>Unionidae</taxon>
        <taxon>Unioninae</taxon>
        <taxon>Sinanodonta</taxon>
    </lineage>
</organism>
<dbReference type="InterPro" id="IPR036691">
    <property type="entry name" value="Endo/exonu/phosph_ase_sf"/>
</dbReference>
<gene>
    <name evidence="2" type="ORF">ACJMK2_044649</name>
</gene>
<comment type="caution">
    <text evidence="2">The sequence shown here is derived from an EMBL/GenBank/DDBJ whole genome shotgun (WGS) entry which is preliminary data.</text>
</comment>
<dbReference type="Proteomes" id="UP001634394">
    <property type="component" value="Unassembled WGS sequence"/>
</dbReference>
<reference evidence="2 3" key="1">
    <citation type="submission" date="2024-11" db="EMBL/GenBank/DDBJ databases">
        <title>Chromosome-level genome assembly of the freshwater bivalve Anodonta woodiana.</title>
        <authorList>
            <person name="Chen X."/>
        </authorList>
    </citation>
    <scope>NUCLEOTIDE SEQUENCE [LARGE SCALE GENOMIC DNA]</scope>
    <source>
        <strain evidence="2">MN2024</strain>
        <tissue evidence="2">Gills</tissue>
    </source>
</reference>
<accession>A0ABD3W0P9</accession>
<dbReference type="AlphaFoldDB" id="A0ABD3W0P9"/>
<feature type="domain" description="Endonuclease/exonuclease/phosphatase" evidence="1">
    <location>
        <begin position="133"/>
        <end position="238"/>
    </location>
</feature>
<keyword evidence="3" id="KW-1185">Reference proteome</keyword>
<evidence type="ECO:0000259" key="1">
    <source>
        <dbReference type="Pfam" id="PF14529"/>
    </source>
</evidence>
<name>A0ABD3W0P9_SINWO</name>
<dbReference type="Pfam" id="PF14529">
    <property type="entry name" value="Exo_endo_phos_2"/>
    <property type="match status" value="1"/>
</dbReference>
<dbReference type="Gene3D" id="3.60.10.10">
    <property type="entry name" value="Endonuclease/exonuclease/phosphatase"/>
    <property type="match status" value="1"/>
</dbReference>
<evidence type="ECO:0000313" key="3">
    <source>
        <dbReference type="Proteomes" id="UP001634394"/>
    </source>
</evidence>
<feature type="non-terminal residue" evidence="2">
    <location>
        <position position="1"/>
    </location>
</feature>
<dbReference type="PANTHER" id="PTHR33395">
    <property type="entry name" value="TRANSCRIPTASE, PUTATIVE-RELATED-RELATED"/>
    <property type="match status" value="1"/>
</dbReference>
<proteinExistence type="predicted"/>
<dbReference type="InterPro" id="IPR005135">
    <property type="entry name" value="Endo/exonuclease/phosphatase"/>
</dbReference>
<dbReference type="PANTHER" id="PTHR33395:SF22">
    <property type="entry name" value="REVERSE TRANSCRIPTASE DOMAIN-CONTAINING PROTEIN"/>
    <property type="match status" value="1"/>
</dbReference>
<dbReference type="EMBL" id="JBJQND010000009">
    <property type="protein sequence ID" value="KAL3867447.1"/>
    <property type="molecule type" value="Genomic_DNA"/>
</dbReference>
<sequence length="245" mass="27350">FTLLDNLDTSNDHVQQANKTPPKAKTPSLKIKSIDANSLVSDNKYAALCEILKNHNPDILTVCETKLDNTISDSAVLPQDSGYEIVVRKDNKQGAGGVLIAVRNTLIASPVNDINTNCEIAWIRVEVKGRKPLYIASFYISPSNDDPEVINKLHESVAKLTCRNDNALENIIINGYFNTPDIIWDVMTVRSNPNYPLKLNNTMIDFVNANFLTQLVDKPTRFNNMLDLVLTRTHILCPTLISTQE</sequence>